<dbReference type="NCBIfam" id="TIGR02595">
    <property type="entry name" value="PEP_CTERM"/>
    <property type="match status" value="1"/>
</dbReference>
<sequence>MHNRILQNLVISLVLIFGLAGQVVVAGVLTLDDFSQYQRLSDEGGLPGSSNDIINGIAGSDLLNVSRTFIGEATASVSGSKITIKSQNGLLKIANGPASAGQASILWNFDPVDLTKFGTGLRLEVVAIDLNVSAEIIVNGIANSGTKTFAAADDFLVDFNDFSNNTVFSSVNSIRLNFSGPLAWDGQFKFSLDGMPRATVTSVPVPSAYFMMGSGLLGLIGISRRRAVINR</sequence>
<reference evidence="2 3" key="1">
    <citation type="journal article" date="2011" name="J. Bacteriol.">
        <title>Complete Genome Sequence of the Aerobic Marine Methanotroph Methylomonas methanica MC09.</title>
        <authorList>
            <person name="Boden R."/>
            <person name="Cunliffe M."/>
            <person name="Scanlan J."/>
            <person name="Moussard H."/>
            <person name="Kits K.D."/>
            <person name="Klotz M.G."/>
            <person name="Jetten M.S."/>
            <person name="Vuilleumier S."/>
            <person name="Han J."/>
            <person name="Peters L."/>
            <person name="Mikhailova N."/>
            <person name="Teshima H."/>
            <person name="Tapia R."/>
            <person name="Kyrpides N."/>
            <person name="Ivanova N."/>
            <person name="Pagani I."/>
            <person name="Cheng J.F."/>
            <person name="Goodwin L."/>
            <person name="Han C."/>
            <person name="Hauser L."/>
            <person name="Land M.L."/>
            <person name="Lapidus A."/>
            <person name="Lucas S."/>
            <person name="Pitluck S."/>
            <person name="Woyke T."/>
            <person name="Stein L."/>
            <person name="Murrell J.C."/>
        </authorList>
    </citation>
    <scope>NUCLEOTIDE SEQUENCE [LARGE SCALE GENOMIC DNA]</scope>
    <source>
        <strain evidence="2 3">MC09</strain>
    </source>
</reference>
<reference key="2">
    <citation type="submission" date="2011-05" db="EMBL/GenBank/DDBJ databases">
        <title>Complete genome sequence of the aerobic marine methanotroph Methylomonas methanica MC09.</title>
        <authorList>
            <person name="Boden R."/>
            <person name="Cunliffe M."/>
            <person name="Scanlan J."/>
            <person name="Moussard H."/>
            <person name="Kits K.D."/>
            <person name="Klotz M."/>
            <person name="Jetten M."/>
            <person name="Vuilleumier S."/>
            <person name="Han J."/>
            <person name="Peters L."/>
            <person name="Mikhailova N."/>
            <person name="Teshima H."/>
            <person name="Tapia R."/>
            <person name="Kyrpides N."/>
            <person name="Ivanova N."/>
            <person name="Pagani I."/>
            <person name="Cheng J.-F."/>
            <person name="Goodwin L."/>
            <person name="Han C."/>
            <person name="Hauser L."/>
            <person name="Land M."/>
            <person name="Lapidus A."/>
            <person name="Lucas S."/>
            <person name="Pitluck S."/>
            <person name="Woyke T."/>
            <person name="Stein L.Y."/>
            <person name="Murrell C."/>
        </authorList>
    </citation>
    <scope>NUCLEOTIDE SEQUENCE</scope>
    <source>
        <strain>MC09</strain>
    </source>
</reference>
<dbReference type="OrthoDB" id="5574031at2"/>
<proteinExistence type="predicted"/>
<dbReference type="InterPro" id="IPR013424">
    <property type="entry name" value="Ice-binding_C"/>
</dbReference>
<dbReference type="EMBL" id="CP002738">
    <property type="protein sequence ID" value="AEF99304.1"/>
    <property type="molecule type" value="Genomic_DNA"/>
</dbReference>
<keyword evidence="1" id="KW-0472">Membrane</keyword>
<dbReference type="AlphaFoldDB" id="G0A6K3"/>
<gene>
    <name evidence="2" type="ordered locus">Metme_0866</name>
</gene>
<evidence type="ECO:0000256" key="1">
    <source>
        <dbReference type="SAM" id="Phobius"/>
    </source>
</evidence>
<evidence type="ECO:0000313" key="3">
    <source>
        <dbReference type="Proteomes" id="UP000008888"/>
    </source>
</evidence>
<dbReference type="KEGG" id="mmt:Metme_0866"/>
<evidence type="ECO:0000313" key="2">
    <source>
        <dbReference type="EMBL" id="AEF99304.1"/>
    </source>
</evidence>
<dbReference type="HOGENOM" id="CLU_1198647_0_0_6"/>
<dbReference type="Proteomes" id="UP000008888">
    <property type="component" value="Chromosome"/>
</dbReference>
<name>G0A6K3_METMM</name>
<reference evidence="3" key="3">
    <citation type="submission" date="2011-05" db="EMBL/GenBank/DDBJ databases">
        <title>Complete sequence of Methylomonas methanica MC09.</title>
        <authorList>
            <consortium name="US DOE Joint Genome Institute"/>
            <person name="Lucas S."/>
            <person name="Han J."/>
            <person name="Lapidus A."/>
            <person name="Cheng J.-F."/>
            <person name="Goodwin L."/>
            <person name="Pitluck S."/>
            <person name="Peters L."/>
            <person name="Mikhailova N."/>
            <person name="Teshima H."/>
            <person name="Han C."/>
            <person name="Tapia R."/>
            <person name="Land M."/>
            <person name="Hauser L."/>
            <person name="Kyrpides N."/>
            <person name="Ivanova N."/>
            <person name="Pagani I."/>
            <person name="Stein L."/>
            <person name="Woyke T."/>
        </authorList>
    </citation>
    <scope>NUCLEOTIDE SEQUENCE [LARGE SCALE GENOMIC DNA]</scope>
    <source>
        <strain evidence="3">MC09</strain>
    </source>
</reference>
<feature type="transmembrane region" description="Helical" evidence="1">
    <location>
        <begin position="203"/>
        <end position="222"/>
    </location>
</feature>
<organism evidence="2 3">
    <name type="scientific">Methylomonas methanica (strain DSM 25384 / MC09)</name>
    <dbReference type="NCBI Taxonomy" id="857087"/>
    <lineage>
        <taxon>Bacteria</taxon>
        <taxon>Pseudomonadati</taxon>
        <taxon>Pseudomonadota</taxon>
        <taxon>Gammaproteobacteria</taxon>
        <taxon>Methylococcales</taxon>
        <taxon>Methylococcaceae</taxon>
        <taxon>Methylomonas</taxon>
    </lineage>
</organism>
<protein>
    <submittedName>
        <fullName evidence="2">PEP motif putative anchor domain protein</fullName>
    </submittedName>
</protein>
<keyword evidence="3" id="KW-1185">Reference proteome</keyword>
<accession>G0A6K3</accession>
<keyword evidence="1" id="KW-1133">Transmembrane helix</keyword>
<dbReference type="RefSeq" id="WP_013817572.1">
    <property type="nucleotide sequence ID" value="NC_015572.1"/>
</dbReference>
<keyword evidence="1" id="KW-0812">Transmembrane</keyword>